<dbReference type="RefSeq" id="WP_368376287.1">
    <property type="nucleotide sequence ID" value="NZ_JBFRYB010000001.1"/>
</dbReference>
<comment type="caution">
    <text evidence="2">The sequence shown here is derived from an EMBL/GenBank/DDBJ whole genome shotgun (WGS) entry which is preliminary data.</text>
</comment>
<dbReference type="InterPro" id="IPR001753">
    <property type="entry name" value="Enoyl-CoA_hydra/iso"/>
</dbReference>
<sequence length="264" mass="28012">MREYNTLQWENTDGIAKITLNRPDAANSLNLEMAQELMHVAMVCDQDASIRAVILTASGTMFCAGGDVPSFHAAGNDIGLLVKEITACLHSANSRFARMTAPLIVAVNGTAAGAGFSLAASGDIVIAAEKAKFTMAYTGIGASPDGGSSVYLPRLIGLRRTQELMLTNRVLSAQEALDWGLLTKVVAADDLMSEAEALANKLASGPQMAHGKIKELLLGSYSNTMETQLELESRCIATCISSPEGREGLLAFSEKRKPDFKSAK</sequence>
<accession>A0ABV3TX80</accession>
<dbReference type="Pfam" id="PF00378">
    <property type="entry name" value="ECH_1"/>
    <property type="match status" value="1"/>
</dbReference>
<comment type="similarity">
    <text evidence="1">Belongs to the enoyl-CoA hydratase/isomerase family.</text>
</comment>
<name>A0ABV3TX80_9GAMM</name>
<dbReference type="InterPro" id="IPR029045">
    <property type="entry name" value="ClpP/crotonase-like_dom_sf"/>
</dbReference>
<dbReference type="InterPro" id="IPR051053">
    <property type="entry name" value="ECH/Chromodomain_protein"/>
</dbReference>
<dbReference type="EMBL" id="JBFRYB010000001">
    <property type="protein sequence ID" value="MEX1666203.1"/>
    <property type="molecule type" value="Genomic_DNA"/>
</dbReference>
<gene>
    <name evidence="2" type="ORF">AB4875_11965</name>
</gene>
<dbReference type="PANTHER" id="PTHR43684">
    <property type="match status" value="1"/>
</dbReference>
<dbReference type="PANTHER" id="PTHR43684:SF4">
    <property type="entry name" value="ENOYL-COA HYDRATASE_ISOMERASE FAMILY PROTEIN (AFU_ORTHOLOGUE AFUA_1G01890)"/>
    <property type="match status" value="1"/>
</dbReference>
<keyword evidence="3" id="KW-1185">Reference proteome</keyword>
<protein>
    <submittedName>
        <fullName evidence="2">Enoyl-CoA hydratase/isomerase family protein</fullName>
    </submittedName>
</protein>
<dbReference type="CDD" id="cd06558">
    <property type="entry name" value="crotonase-like"/>
    <property type="match status" value="1"/>
</dbReference>
<organism evidence="2 3">
    <name type="scientific">Zhongshania arctica</name>
    <dbReference type="NCBI Taxonomy" id="3238302"/>
    <lineage>
        <taxon>Bacteria</taxon>
        <taxon>Pseudomonadati</taxon>
        <taxon>Pseudomonadota</taxon>
        <taxon>Gammaproteobacteria</taxon>
        <taxon>Cellvibrionales</taxon>
        <taxon>Spongiibacteraceae</taxon>
        <taxon>Zhongshania</taxon>
    </lineage>
</organism>
<reference evidence="2 3" key="1">
    <citation type="journal article" date="2011" name="Int. J. Syst. Evol. Microbiol.">
        <title>Zhongshania antarctica gen. nov., sp. nov. and Zhongshania guokunii sp. nov., gammaproteobacteria respectively isolated from coastal attached (fast) ice and surface seawater of the Antarctic.</title>
        <authorList>
            <person name="Li H.J."/>
            <person name="Zhang X.Y."/>
            <person name="Chen C.X."/>
            <person name="Zhang Y.J."/>
            <person name="Gao Z.M."/>
            <person name="Yu Y."/>
            <person name="Chen X.L."/>
            <person name="Chen B."/>
            <person name="Zhang Y.Z."/>
        </authorList>
    </citation>
    <scope>NUCLEOTIDE SEQUENCE [LARGE SCALE GENOMIC DNA]</scope>
    <source>
        <strain evidence="2 3">R06B22</strain>
    </source>
</reference>
<evidence type="ECO:0000256" key="1">
    <source>
        <dbReference type="ARBA" id="ARBA00005254"/>
    </source>
</evidence>
<dbReference type="Proteomes" id="UP001557484">
    <property type="component" value="Unassembled WGS sequence"/>
</dbReference>
<evidence type="ECO:0000313" key="3">
    <source>
        <dbReference type="Proteomes" id="UP001557484"/>
    </source>
</evidence>
<dbReference type="Gene3D" id="3.90.226.10">
    <property type="entry name" value="2-enoyl-CoA Hydratase, Chain A, domain 1"/>
    <property type="match status" value="1"/>
</dbReference>
<proteinExistence type="inferred from homology"/>
<dbReference type="SUPFAM" id="SSF52096">
    <property type="entry name" value="ClpP/crotonase"/>
    <property type="match status" value="1"/>
</dbReference>
<evidence type="ECO:0000313" key="2">
    <source>
        <dbReference type="EMBL" id="MEX1666203.1"/>
    </source>
</evidence>